<keyword evidence="5" id="KW-1185">Reference proteome</keyword>
<feature type="compositionally biased region" description="Basic and acidic residues" evidence="1">
    <location>
        <begin position="121"/>
        <end position="149"/>
    </location>
</feature>
<feature type="compositionally biased region" description="Polar residues" evidence="1">
    <location>
        <begin position="172"/>
        <end position="194"/>
    </location>
</feature>
<feature type="compositionally biased region" description="Low complexity" evidence="1">
    <location>
        <begin position="11"/>
        <end position="23"/>
    </location>
</feature>
<keyword evidence="2" id="KW-0472">Membrane</keyword>
<accession>T1EZR6</accession>
<dbReference type="RefSeq" id="XP_009011745.1">
    <property type="nucleotide sequence ID" value="XM_009013497.1"/>
</dbReference>
<dbReference type="EMBL" id="AMQM01002841">
    <property type="status" value="NOT_ANNOTATED_CDS"/>
    <property type="molecule type" value="Genomic_DNA"/>
</dbReference>
<dbReference type="CTD" id="20202066"/>
<evidence type="ECO:0000313" key="4">
    <source>
        <dbReference type="EnsemblMetazoa" id="HelroP167756"/>
    </source>
</evidence>
<dbReference type="Proteomes" id="UP000015101">
    <property type="component" value="Unassembled WGS sequence"/>
</dbReference>
<dbReference type="OMA" id="SHESHVH"/>
<feature type="compositionally biased region" description="Polar residues" evidence="1">
    <location>
        <begin position="1"/>
        <end position="10"/>
    </location>
</feature>
<evidence type="ECO:0000313" key="3">
    <source>
        <dbReference type="EMBL" id="ESO09931.1"/>
    </source>
</evidence>
<name>T1EZR6_HELRO</name>
<keyword evidence="2" id="KW-0812">Transmembrane</keyword>
<dbReference type="InParanoid" id="T1EZR6"/>
<protein>
    <submittedName>
        <fullName evidence="3 4">Uncharacterized protein</fullName>
    </submittedName>
</protein>
<gene>
    <name evidence="4" type="primary">20202066</name>
    <name evidence="3" type="ORF">HELRODRAFT_167756</name>
</gene>
<organism evidence="4 5">
    <name type="scientific">Helobdella robusta</name>
    <name type="common">Californian leech</name>
    <dbReference type="NCBI Taxonomy" id="6412"/>
    <lineage>
        <taxon>Eukaryota</taxon>
        <taxon>Metazoa</taxon>
        <taxon>Spiralia</taxon>
        <taxon>Lophotrochozoa</taxon>
        <taxon>Annelida</taxon>
        <taxon>Clitellata</taxon>
        <taxon>Hirudinea</taxon>
        <taxon>Rhynchobdellida</taxon>
        <taxon>Glossiphoniidae</taxon>
        <taxon>Helobdella</taxon>
    </lineage>
</organism>
<dbReference type="HOGENOM" id="CLU_370586_0_0_1"/>
<reference evidence="3 5" key="2">
    <citation type="journal article" date="2013" name="Nature">
        <title>Insights into bilaterian evolution from three spiralian genomes.</title>
        <authorList>
            <person name="Simakov O."/>
            <person name="Marletaz F."/>
            <person name="Cho S.J."/>
            <person name="Edsinger-Gonzales E."/>
            <person name="Havlak P."/>
            <person name="Hellsten U."/>
            <person name="Kuo D.H."/>
            <person name="Larsson T."/>
            <person name="Lv J."/>
            <person name="Arendt D."/>
            <person name="Savage R."/>
            <person name="Osoegawa K."/>
            <person name="de Jong P."/>
            <person name="Grimwood J."/>
            <person name="Chapman J.A."/>
            <person name="Shapiro H."/>
            <person name="Aerts A."/>
            <person name="Otillar R.P."/>
            <person name="Terry A.Y."/>
            <person name="Boore J.L."/>
            <person name="Grigoriev I.V."/>
            <person name="Lindberg D.R."/>
            <person name="Seaver E.C."/>
            <person name="Weisblat D.A."/>
            <person name="Putnam N.H."/>
            <person name="Rokhsar D.S."/>
        </authorList>
    </citation>
    <scope>NUCLEOTIDE SEQUENCE</scope>
</reference>
<evidence type="ECO:0000313" key="5">
    <source>
        <dbReference type="Proteomes" id="UP000015101"/>
    </source>
</evidence>
<feature type="transmembrane region" description="Helical" evidence="2">
    <location>
        <begin position="72"/>
        <end position="93"/>
    </location>
</feature>
<dbReference type="GeneID" id="20202066"/>
<sequence length="751" mass="83127">MDDQMVTSFPSTNMETTATTSSSSSFISPTTHFKNLLIRYSSIAQEDVEDAYQSSSNNFVSSKDPLPYDPWLGWYTAATLSGLLLLFLVCVGLEKIKDRILTYFEKRPNLNGSKISVKNNDTVEKDDSSFDQSDRNLYHSNDEELDSKRTSKIQLTNHQPHHLSEQKKKTHQPQYQQTQLSHFETNPPNSCSQTRQQLQCQPHYQKDAQELEINLNLAENIHRQHTRHHLMNCVCSNQTSSCQHLQLQTESNKSNLLKSHESHVHSKSSSCSSLSQEIRAIKGVGVDATKQNESKSLTLKEQYQHQPQHMQPEANTKISTVDIVDARTTQTKNSISNESSISNNSNLNEFNHNKCCNSSLNEENNLKIVDRYNNININVLNNNNNTIDSFEECSRTSNHLNNESIINNNNFNSNNSNNYNTCSFEGSNSHYKNMCINNKNKLTNNETGSNNHEISKINLNTKSYNDDNKLYNCNNDILTGYENISTNTNSGQNNHNITNNKNYIAANDNNSTTNNTDSINNNNINNSDININNTNNNSSIGNGKTYQWESDAVVSYGKADRTLNDVTIIAAQTSMPTFIMTSEISFTRSSTPQPSTQSILSTTSVAAIPSSTLLTESSTTPYNVSTSAATKIATIKAQPTVVLFTNLTPPTSITAISKNNSCSSTTCQSISDSKTAAMLPTSNVFHAKICSNQSTVSPHQLTLQSTTTDEITYSSLLTGTLDITATAANNAAACSASSVTTTTTSSHILLQ</sequence>
<reference evidence="4" key="3">
    <citation type="submission" date="2015-06" db="UniProtKB">
        <authorList>
            <consortium name="EnsemblMetazoa"/>
        </authorList>
    </citation>
    <scope>IDENTIFICATION</scope>
</reference>
<keyword evidence="2" id="KW-1133">Transmembrane helix</keyword>
<dbReference type="EMBL" id="KB095905">
    <property type="protein sequence ID" value="ESO09931.1"/>
    <property type="molecule type" value="Genomic_DNA"/>
</dbReference>
<dbReference type="KEGG" id="hro:HELRODRAFT_167756"/>
<evidence type="ECO:0000256" key="1">
    <source>
        <dbReference type="SAM" id="MobiDB-lite"/>
    </source>
</evidence>
<dbReference type="EnsemblMetazoa" id="HelroT167756">
    <property type="protein sequence ID" value="HelroP167756"/>
    <property type="gene ID" value="HelroG167756"/>
</dbReference>
<reference evidence="5" key="1">
    <citation type="submission" date="2012-12" db="EMBL/GenBank/DDBJ databases">
        <authorList>
            <person name="Hellsten U."/>
            <person name="Grimwood J."/>
            <person name="Chapman J.A."/>
            <person name="Shapiro H."/>
            <person name="Aerts A."/>
            <person name="Otillar R.P."/>
            <person name="Terry A.Y."/>
            <person name="Boore J.L."/>
            <person name="Simakov O."/>
            <person name="Marletaz F."/>
            <person name="Cho S.-J."/>
            <person name="Edsinger-Gonzales E."/>
            <person name="Havlak P."/>
            <person name="Kuo D.-H."/>
            <person name="Larsson T."/>
            <person name="Lv J."/>
            <person name="Arendt D."/>
            <person name="Savage R."/>
            <person name="Osoegawa K."/>
            <person name="de Jong P."/>
            <person name="Lindberg D.R."/>
            <person name="Seaver E.C."/>
            <person name="Weisblat D.A."/>
            <person name="Putnam N.H."/>
            <person name="Grigoriev I.V."/>
            <person name="Rokhsar D.S."/>
        </authorList>
    </citation>
    <scope>NUCLEOTIDE SEQUENCE</scope>
</reference>
<dbReference type="AlphaFoldDB" id="T1EZR6"/>
<proteinExistence type="predicted"/>
<evidence type="ECO:0000256" key="2">
    <source>
        <dbReference type="SAM" id="Phobius"/>
    </source>
</evidence>
<feature type="region of interest" description="Disordered" evidence="1">
    <location>
        <begin position="1"/>
        <end position="23"/>
    </location>
</feature>
<feature type="region of interest" description="Disordered" evidence="1">
    <location>
        <begin position="113"/>
        <end position="194"/>
    </location>
</feature>